<evidence type="ECO:0000313" key="4">
    <source>
        <dbReference type="EMBL" id="GAA3582949.1"/>
    </source>
</evidence>
<keyword evidence="2" id="KW-0472">Membrane</keyword>
<proteinExistence type="predicted"/>
<accession>A0ABP6YFY9</accession>
<gene>
    <name evidence="4" type="ORF">GCM10022235_61590</name>
</gene>
<feature type="domain" description="DUF1707" evidence="3">
    <location>
        <begin position="7"/>
        <end position="59"/>
    </location>
</feature>
<dbReference type="PANTHER" id="PTHR40763">
    <property type="entry name" value="MEMBRANE PROTEIN-RELATED"/>
    <property type="match status" value="1"/>
</dbReference>
<feature type="compositionally biased region" description="Low complexity" evidence="1">
    <location>
        <begin position="89"/>
        <end position="99"/>
    </location>
</feature>
<dbReference type="Pfam" id="PF08044">
    <property type="entry name" value="DUF1707"/>
    <property type="match status" value="1"/>
</dbReference>
<dbReference type="EMBL" id="BAABAA010000010">
    <property type="protein sequence ID" value="GAA3582949.1"/>
    <property type="molecule type" value="Genomic_DNA"/>
</dbReference>
<feature type="region of interest" description="Disordered" evidence="1">
    <location>
        <begin position="56"/>
        <end position="139"/>
    </location>
</feature>
<dbReference type="Proteomes" id="UP001501222">
    <property type="component" value="Unassembled WGS sequence"/>
</dbReference>
<sequence>MNEEKPVRIGDQEREEAVSRLGAHYEAGRLTAEEHQERVGEALQAKTQVELAALFADLPGEPTAGAQEAGDGEQWAGPWGWSRPPWTTPQDQGAAHAAGQGAGPGGRPGAGQDPRRQGAWSGRDGAQYGPPWGGRGYGPPWGGRGPLGRVPLPLLVVLAVAGVLASIGCVVFGGHPPVLPLVLLVAGVVIAKRRRQERRA</sequence>
<name>A0ABP6YFY9_9ACTN</name>
<evidence type="ECO:0000259" key="3">
    <source>
        <dbReference type="Pfam" id="PF08044"/>
    </source>
</evidence>
<organism evidence="4 5">
    <name type="scientific">Kribbella ginsengisoli</name>
    <dbReference type="NCBI Taxonomy" id="363865"/>
    <lineage>
        <taxon>Bacteria</taxon>
        <taxon>Bacillati</taxon>
        <taxon>Actinomycetota</taxon>
        <taxon>Actinomycetes</taxon>
        <taxon>Propionibacteriales</taxon>
        <taxon>Kribbellaceae</taxon>
        <taxon>Kribbella</taxon>
    </lineage>
</organism>
<dbReference type="RefSeq" id="WP_344846422.1">
    <property type="nucleotide sequence ID" value="NZ_BAABAA010000010.1"/>
</dbReference>
<evidence type="ECO:0000256" key="1">
    <source>
        <dbReference type="SAM" id="MobiDB-lite"/>
    </source>
</evidence>
<evidence type="ECO:0000256" key="2">
    <source>
        <dbReference type="SAM" id="Phobius"/>
    </source>
</evidence>
<comment type="caution">
    <text evidence="4">The sequence shown here is derived from an EMBL/GenBank/DDBJ whole genome shotgun (WGS) entry which is preliminary data.</text>
</comment>
<feature type="compositionally biased region" description="Gly residues" evidence="1">
    <location>
        <begin position="100"/>
        <end position="109"/>
    </location>
</feature>
<feature type="transmembrane region" description="Helical" evidence="2">
    <location>
        <begin position="150"/>
        <end position="168"/>
    </location>
</feature>
<keyword evidence="2" id="KW-1133">Transmembrane helix</keyword>
<reference evidence="5" key="1">
    <citation type="journal article" date="2019" name="Int. J. Syst. Evol. Microbiol.">
        <title>The Global Catalogue of Microorganisms (GCM) 10K type strain sequencing project: providing services to taxonomists for standard genome sequencing and annotation.</title>
        <authorList>
            <consortium name="The Broad Institute Genomics Platform"/>
            <consortium name="The Broad Institute Genome Sequencing Center for Infectious Disease"/>
            <person name="Wu L."/>
            <person name="Ma J."/>
        </authorList>
    </citation>
    <scope>NUCLEOTIDE SEQUENCE [LARGE SCALE GENOMIC DNA]</scope>
    <source>
        <strain evidence="5">JCM 16928</strain>
    </source>
</reference>
<dbReference type="PANTHER" id="PTHR40763:SF5">
    <property type="entry name" value="MEMBRANE PROTEIN"/>
    <property type="match status" value="1"/>
</dbReference>
<keyword evidence="2" id="KW-0812">Transmembrane</keyword>
<protein>
    <recommendedName>
        <fullName evidence="3">DUF1707 domain-containing protein</fullName>
    </recommendedName>
</protein>
<dbReference type="InterPro" id="IPR012551">
    <property type="entry name" value="DUF1707_SHOCT-like"/>
</dbReference>
<evidence type="ECO:0000313" key="5">
    <source>
        <dbReference type="Proteomes" id="UP001501222"/>
    </source>
</evidence>
<keyword evidence="5" id="KW-1185">Reference proteome</keyword>